<feature type="chain" id="PRO_5026875709" evidence="1">
    <location>
        <begin position="24"/>
        <end position="965"/>
    </location>
</feature>
<dbReference type="AlphaFoldDB" id="A0A6L5YG20"/>
<dbReference type="PROSITE" id="PS51468">
    <property type="entry name" value="VIT"/>
    <property type="match status" value="1"/>
</dbReference>
<dbReference type="Proteomes" id="UP000473699">
    <property type="component" value="Unassembled WGS sequence"/>
</dbReference>
<feature type="signal peptide" evidence="1">
    <location>
        <begin position="1"/>
        <end position="23"/>
    </location>
</feature>
<dbReference type="PANTHER" id="PTHR45737:SF6">
    <property type="entry name" value="VON WILLEBRAND FACTOR A DOMAIN-CONTAINING PROTEIN 5A"/>
    <property type="match status" value="1"/>
</dbReference>
<accession>A0A6L5YG20</accession>
<dbReference type="EMBL" id="VUNH01000014">
    <property type="protein sequence ID" value="MST56582.1"/>
    <property type="molecule type" value="Genomic_DNA"/>
</dbReference>
<dbReference type="InterPro" id="IPR011990">
    <property type="entry name" value="TPR-like_helical_dom_sf"/>
</dbReference>
<evidence type="ECO:0000313" key="3">
    <source>
        <dbReference type="EMBL" id="MST56582.1"/>
    </source>
</evidence>
<dbReference type="Pfam" id="PF09906">
    <property type="entry name" value="DUF2135"/>
    <property type="match status" value="1"/>
</dbReference>
<evidence type="ECO:0000313" key="4">
    <source>
        <dbReference type="Proteomes" id="UP000473699"/>
    </source>
</evidence>
<sequence>MKVFPLTLFCAALLALFAGPGYCAGGKQHGVPRQTELPDIVPRLPLLPPVRLEVKGAERPVELRELAFKAEIVGSLARTAVEMTFYNPNSRVLEGELQFPLLDGQTVTGFALDMDGAMRDAVPIEKDKGRQVFEDVIRRKVDPALLEVTQGNSFKLRVYPINPGTARKVRLVYAESLGRTDGRGLYVLPMAYAQQPEKCSLEVSVRGGGDAEILRNPFGALNVSEAGGVHVMKAEAEGVSLTGRAFEAAFSGQKNVAVLGHRGGDRWLYAEIPDAPAAETSFRPRNLTILWDASMSALKRDREGELAFLDALFQELKDLDVRLQVVRDAPLPLRGFKVAGGGWHDLRAALESEPCDGATSLECFDTQSDGSELYLLFTDGHDNYSAGAVKAPRVPLYAVMSAAGGDAVKLRGLSEESGGTLVDLTKLTAADAARRLLSFTPLRVSVSGLSDAAVRREAGRFIAVAGALKDARPITVTLWGPKGEKLGETALSVPSDGSPSDFVPQIWASMRIDELSREYRLNRGEIRRLGKAFGLSTRETSLIVLDSAEDYARYDITPPAELKKAVEALRAKGVPAAQTEKNKLARVLAEWTDYQKWWEKEFPKGPYIPNLIKAKLPALDGAPGVGQALFSARRNAGTVERSMLRSESAPSSPEAEDARAAASGAVIRIQPWTPDSPYRDRMKAARTEDLYRIYLDERPDRQSSVAFFLDVSDLLAERGLNDLALRVLSNLAEMDLENRQILRVLGYRLLQSEQAARAVMIFRKVLELCSDEPQSFRDLGLALERSGHPQEAVETLYEVVRRTFARQFPGIEVIALSEINAIASRHEEMDLAFMDRRFVRAMALDLRVVLTWDSDNTDIDLHVIDPNKEEAYYGHALTYQGGRVSKDNTLGYGPEDYSLRIAKPGIYRVEVNFYGHGQQVISEATTIQLDFFTDWGRANQSRQSVTMRLKDRKDRIFVGEFEVKK</sequence>
<keyword evidence="4" id="KW-1185">Reference proteome</keyword>
<comment type="caution">
    <text evidence="3">The sequence shown here is derived from an EMBL/GenBank/DDBJ whole genome shotgun (WGS) entry which is preliminary data.</text>
</comment>
<dbReference type="Pfam" id="PF08487">
    <property type="entry name" value="VIT"/>
    <property type="match status" value="1"/>
</dbReference>
<dbReference type="RefSeq" id="WP_154529656.1">
    <property type="nucleotide sequence ID" value="NZ_VUNH01000014.1"/>
</dbReference>
<dbReference type="Gene3D" id="2.60.120.380">
    <property type="match status" value="1"/>
</dbReference>
<protein>
    <submittedName>
        <fullName evidence="3">DUF2135 domain-containing protein</fullName>
    </submittedName>
</protein>
<dbReference type="Gene3D" id="1.25.40.10">
    <property type="entry name" value="Tetratricopeptide repeat domain"/>
    <property type="match status" value="1"/>
</dbReference>
<dbReference type="InterPro" id="IPR013694">
    <property type="entry name" value="VIT"/>
</dbReference>
<name>A0A6L5YG20_9BACT</name>
<keyword evidence="1" id="KW-0732">Signal</keyword>
<feature type="domain" description="VIT" evidence="2">
    <location>
        <begin position="47"/>
        <end position="175"/>
    </location>
</feature>
<dbReference type="SUPFAM" id="SSF48452">
    <property type="entry name" value="TPR-like"/>
    <property type="match status" value="1"/>
</dbReference>
<organism evidence="3 4">
    <name type="scientific">Pyramidobacter porci</name>
    <dbReference type="NCBI Taxonomy" id="2605789"/>
    <lineage>
        <taxon>Bacteria</taxon>
        <taxon>Thermotogati</taxon>
        <taxon>Synergistota</taxon>
        <taxon>Synergistia</taxon>
        <taxon>Synergistales</taxon>
        <taxon>Dethiosulfovibrionaceae</taxon>
        <taxon>Pyramidobacter</taxon>
    </lineage>
</organism>
<dbReference type="PANTHER" id="PTHR45737">
    <property type="entry name" value="VON WILLEBRAND FACTOR A DOMAIN-CONTAINING PROTEIN 5A"/>
    <property type="match status" value="1"/>
</dbReference>
<reference evidence="3 4" key="1">
    <citation type="submission" date="2019-08" db="EMBL/GenBank/DDBJ databases">
        <title>In-depth cultivation of the pig gut microbiome towards novel bacterial diversity and tailored functional studies.</title>
        <authorList>
            <person name="Wylensek D."/>
            <person name="Hitch T.C.A."/>
            <person name="Clavel T."/>
        </authorList>
    </citation>
    <scope>NUCLEOTIDE SEQUENCE [LARGE SCALE GENOMIC DNA]</scope>
    <source>
        <strain evidence="3 4">SM-530-WT-4B</strain>
    </source>
</reference>
<dbReference type="InterPro" id="IPR019220">
    <property type="entry name" value="DUF2135"/>
</dbReference>
<evidence type="ECO:0000256" key="1">
    <source>
        <dbReference type="SAM" id="SignalP"/>
    </source>
</evidence>
<gene>
    <name evidence="3" type="ORF">FYJ74_11180</name>
</gene>
<evidence type="ECO:0000259" key="2">
    <source>
        <dbReference type="PROSITE" id="PS51468"/>
    </source>
</evidence>
<proteinExistence type="predicted"/>